<accession>A0A4R7V5Z8</accession>
<dbReference type="InterPro" id="IPR043917">
    <property type="entry name" value="DUF5753"/>
</dbReference>
<gene>
    <name evidence="2" type="ORF">CLV71_11491</name>
</gene>
<reference evidence="2 3" key="1">
    <citation type="submission" date="2019-03" db="EMBL/GenBank/DDBJ databases">
        <title>Genomic Encyclopedia of Archaeal and Bacterial Type Strains, Phase II (KMG-II): from individual species to whole genera.</title>
        <authorList>
            <person name="Goeker M."/>
        </authorList>
    </citation>
    <scope>NUCLEOTIDE SEQUENCE [LARGE SCALE GENOMIC DNA]</scope>
    <source>
        <strain evidence="2 3">DSM 45499</strain>
    </source>
</reference>
<evidence type="ECO:0000259" key="1">
    <source>
        <dbReference type="PROSITE" id="PS50943"/>
    </source>
</evidence>
<dbReference type="SUPFAM" id="SSF47413">
    <property type="entry name" value="lambda repressor-like DNA-binding domains"/>
    <property type="match status" value="1"/>
</dbReference>
<dbReference type="Proteomes" id="UP000294927">
    <property type="component" value="Unassembled WGS sequence"/>
</dbReference>
<dbReference type="EMBL" id="SOCP01000014">
    <property type="protein sequence ID" value="TDV44182.1"/>
    <property type="molecule type" value="Genomic_DNA"/>
</dbReference>
<evidence type="ECO:0000313" key="2">
    <source>
        <dbReference type="EMBL" id="TDV44182.1"/>
    </source>
</evidence>
<proteinExistence type="predicted"/>
<keyword evidence="3" id="KW-1185">Reference proteome</keyword>
<protein>
    <recommendedName>
        <fullName evidence="1">HTH cro/C1-type domain-containing protein</fullName>
    </recommendedName>
</protein>
<feature type="domain" description="HTH cro/C1-type" evidence="1">
    <location>
        <begin position="16"/>
        <end position="71"/>
    </location>
</feature>
<sequence length="291" mass="33279">MATVRTARKMVLGREIEHMIKTAGKNQTEIAKFMETSPSRVTGLLAGHHNISLGDLERLATYLEFTDEGYLEALRALWRNNQKRGFWSTGYRRAYSEEMRLRVDVEKNSDRIRSFEVEVMPGLVQCESYVRALYSGLPDPDVNGLSLEDHVLARVARQDIYDKDAPPSVHFVLSESCLRRVWGDADVMREQLDYLVKLSQREFMMVQVLPFDAPVGRRTPISNRFSLLRIPSPGAAGPLELAYTEGEGEFRYLDDKKALDAYDSAWTRLSTAALSFEESRRFLRQVARDFG</sequence>
<dbReference type="InterPro" id="IPR010982">
    <property type="entry name" value="Lambda_DNA-bd_dom_sf"/>
</dbReference>
<dbReference type="CDD" id="cd00093">
    <property type="entry name" value="HTH_XRE"/>
    <property type="match status" value="1"/>
</dbReference>
<dbReference type="AlphaFoldDB" id="A0A4R7V5Z8"/>
<name>A0A4R7V5Z8_9PSEU</name>
<dbReference type="GO" id="GO:0003677">
    <property type="term" value="F:DNA binding"/>
    <property type="evidence" value="ECO:0007669"/>
    <property type="project" value="InterPro"/>
</dbReference>
<organism evidence="2 3">
    <name type="scientific">Actinophytocola oryzae</name>
    <dbReference type="NCBI Taxonomy" id="502181"/>
    <lineage>
        <taxon>Bacteria</taxon>
        <taxon>Bacillati</taxon>
        <taxon>Actinomycetota</taxon>
        <taxon>Actinomycetes</taxon>
        <taxon>Pseudonocardiales</taxon>
        <taxon>Pseudonocardiaceae</taxon>
    </lineage>
</organism>
<evidence type="ECO:0000313" key="3">
    <source>
        <dbReference type="Proteomes" id="UP000294927"/>
    </source>
</evidence>
<dbReference type="RefSeq" id="WP_133906751.1">
    <property type="nucleotide sequence ID" value="NZ_SOCP01000014.1"/>
</dbReference>
<dbReference type="OrthoDB" id="4285266at2"/>
<dbReference type="PROSITE" id="PS50943">
    <property type="entry name" value="HTH_CROC1"/>
    <property type="match status" value="1"/>
</dbReference>
<dbReference type="Pfam" id="PF19054">
    <property type="entry name" value="DUF5753"/>
    <property type="match status" value="1"/>
</dbReference>
<comment type="caution">
    <text evidence="2">The sequence shown here is derived from an EMBL/GenBank/DDBJ whole genome shotgun (WGS) entry which is preliminary data.</text>
</comment>
<dbReference type="Gene3D" id="1.10.260.40">
    <property type="entry name" value="lambda repressor-like DNA-binding domains"/>
    <property type="match status" value="1"/>
</dbReference>
<dbReference type="InterPro" id="IPR001387">
    <property type="entry name" value="Cro/C1-type_HTH"/>
</dbReference>